<dbReference type="EMBL" id="MNAD01000238">
    <property type="protein sequence ID" value="OJT14775.1"/>
    <property type="molecule type" value="Genomic_DNA"/>
</dbReference>
<reference evidence="2 3" key="1">
    <citation type="submission" date="2016-10" db="EMBL/GenBank/DDBJ databases">
        <title>Genome sequence of the basidiomycete white-rot fungus Trametes pubescens.</title>
        <authorList>
            <person name="Makela M.R."/>
            <person name="Granchi Z."/>
            <person name="Peng M."/>
            <person name="De Vries R.P."/>
            <person name="Grigoriev I."/>
            <person name="Riley R."/>
            <person name="Hilden K."/>
        </authorList>
    </citation>
    <scope>NUCLEOTIDE SEQUENCE [LARGE SCALE GENOMIC DNA]</scope>
    <source>
        <strain evidence="2 3">FBCC735</strain>
    </source>
</reference>
<sequence length="254" mass="27243">MPTPPVHHNSAIRPWSPPAHLPSAFDQQQAVQAGFMPPPPLPLTSLATPGPTSWTAPSRRNGGISTAPFAQSSSSGSGRSHGSFAPVTAAVPGASTSSRNASLSRGNAARNNSSQRQYTVCIHTEDIDPAAPPSITPRRKKNGYDEDEDEDEDDGTNNTKKKKRTYQAWSIIPVPTMTSGVARRLVILPEHYRLAATLVKKITTTHTYMVGPMDFCGIARLERAQGGAAPIYFLSTPKEVLQQPSQVALYSCNA</sequence>
<name>A0A1M2W4I3_TRAPU</name>
<protein>
    <submittedName>
        <fullName evidence="2">Uncharacterized protein</fullName>
    </submittedName>
</protein>
<keyword evidence="3" id="KW-1185">Reference proteome</keyword>
<feature type="compositionally biased region" description="Low complexity" evidence="1">
    <location>
        <begin position="72"/>
        <end position="83"/>
    </location>
</feature>
<evidence type="ECO:0000256" key="1">
    <source>
        <dbReference type="SAM" id="MobiDB-lite"/>
    </source>
</evidence>
<dbReference type="Proteomes" id="UP000184267">
    <property type="component" value="Unassembled WGS sequence"/>
</dbReference>
<feature type="compositionally biased region" description="Low complexity" evidence="1">
    <location>
        <begin position="43"/>
        <end position="52"/>
    </location>
</feature>
<comment type="caution">
    <text evidence="2">The sequence shown here is derived from an EMBL/GenBank/DDBJ whole genome shotgun (WGS) entry which is preliminary data.</text>
</comment>
<proteinExistence type="predicted"/>
<dbReference type="AlphaFoldDB" id="A0A1M2W4I3"/>
<feature type="compositionally biased region" description="Acidic residues" evidence="1">
    <location>
        <begin position="145"/>
        <end position="155"/>
    </location>
</feature>
<accession>A0A1M2W4I3</accession>
<evidence type="ECO:0000313" key="3">
    <source>
        <dbReference type="Proteomes" id="UP000184267"/>
    </source>
</evidence>
<organism evidence="2 3">
    <name type="scientific">Trametes pubescens</name>
    <name type="common">White-rot fungus</name>
    <dbReference type="NCBI Taxonomy" id="154538"/>
    <lineage>
        <taxon>Eukaryota</taxon>
        <taxon>Fungi</taxon>
        <taxon>Dikarya</taxon>
        <taxon>Basidiomycota</taxon>
        <taxon>Agaricomycotina</taxon>
        <taxon>Agaricomycetes</taxon>
        <taxon>Polyporales</taxon>
        <taxon>Polyporaceae</taxon>
        <taxon>Trametes</taxon>
    </lineage>
</organism>
<gene>
    <name evidence="2" type="ORF">TRAPUB_8666</name>
</gene>
<feature type="region of interest" description="Disordered" evidence="1">
    <location>
        <begin position="1"/>
        <end position="162"/>
    </location>
</feature>
<dbReference type="OrthoDB" id="2798109at2759"/>
<feature type="compositionally biased region" description="Polar residues" evidence="1">
    <location>
        <begin position="94"/>
        <end position="118"/>
    </location>
</feature>
<evidence type="ECO:0000313" key="2">
    <source>
        <dbReference type="EMBL" id="OJT14775.1"/>
    </source>
</evidence>